<dbReference type="VEuPathDB" id="FungiDB:TAPDE_000777"/>
<dbReference type="GO" id="GO:0005739">
    <property type="term" value="C:mitochondrion"/>
    <property type="evidence" value="ECO:0007669"/>
    <property type="project" value="TreeGrafter"/>
</dbReference>
<dbReference type="STRING" id="1097556.R4X7J8"/>
<dbReference type="Pfam" id="PF05193">
    <property type="entry name" value="Peptidase_M16_C"/>
    <property type="match status" value="1"/>
</dbReference>
<evidence type="ECO:0000259" key="3">
    <source>
        <dbReference type="Pfam" id="PF00675"/>
    </source>
</evidence>
<name>R4X7J8_TAPDE</name>
<dbReference type="SUPFAM" id="SSF63411">
    <property type="entry name" value="LuxS/MPP-like metallohydrolase"/>
    <property type="match status" value="2"/>
</dbReference>
<evidence type="ECO:0000259" key="4">
    <source>
        <dbReference type="Pfam" id="PF05193"/>
    </source>
</evidence>
<evidence type="ECO:0000256" key="2">
    <source>
        <dbReference type="ARBA" id="ARBA00007261"/>
    </source>
</evidence>
<protein>
    <submittedName>
        <fullName evidence="5">Mitochondrial-processing peptidase subunit alpha</fullName>
    </submittedName>
</protein>
<dbReference type="PANTHER" id="PTHR11851">
    <property type="entry name" value="METALLOPROTEASE"/>
    <property type="match status" value="1"/>
</dbReference>
<feature type="domain" description="Peptidase M16 N-terminal" evidence="3">
    <location>
        <begin position="58"/>
        <end position="206"/>
    </location>
</feature>
<dbReference type="Gene3D" id="3.30.830.10">
    <property type="entry name" value="Metalloenzyme, LuxS/M16 peptidase-like"/>
    <property type="match status" value="2"/>
</dbReference>
<dbReference type="OrthoDB" id="277191at2759"/>
<dbReference type="InterPro" id="IPR050361">
    <property type="entry name" value="MPP/UQCRC_Complex"/>
</dbReference>
<dbReference type="eggNOG" id="KOG2067">
    <property type="taxonomic scope" value="Eukaryota"/>
</dbReference>
<keyword evidence="6" id="KW-1185">Reference proteome</keyword>
<evidence type="ECO:0000313" key="5">
    <source>
        <dbReference type="EMBL" id="CCG81088.1"/>
    </source>
</evidence>
<organism evidence="5 6">
    <name type="scientific">Taphrina deformans (strain PYCC 5710 / ATCC 11124 / CBS 356.35 / IMI 108563 / JCM 9778 / NBRC 8474)</name>
    <name type="common">Peach leaf curl fungus</name>
    <name type="synonym">Lalaria deformans</name>
    <dbReference type="NCBI Taxonomy" id="1097556"/>
    <lineage>
        <taxon>Eukaryota</taxon>
        <taxon>Fungi</taxon>
        <taxon>Dikarya</taxon>
        <taxon>Ascomycota</taxon>
        <taxon>Taphrinomycotina</taxon>
        <taxon>Taphrinomycetes</taxon>
        <taxon>Taphrinales</taxon>
        <taxon>Taphrinaceae</taxon>
        <taxon>Taphrina</taxon>
    </lineage>
</organism>
<dbReference type="FunFam" id="3.30.830.10:FF:000032">
    <property type="entry name" value="Mitochondrial processing peptidase, alpha subunit"/>
    <property type="match status" value="1"/>
</dbReference>
<proteinExistence type="inferred from homology"/>
<gene>
    <name evidence="5" type="ORF">TAPDE_000777</name>
</gene>
<sequence length="514" mass="55120">MIGTLVRRRAVGLQGHRHVRRLNTSSPSKPIALPSEGLAGDIGRPPVDQVTTLPNGIRVATESTPGHFSAVGVFVECGSRFEGRDDFRGVSHIVDRLAFKSTGSRTQDEMIAALESLGGTQLCSSSRESLMYTASVFNQDVEAITELMADTVLNPNITAEEVTAQLSTAAYEIDEIWQKPEMILPELLHSAAYRDNTLGHPLLCPEERLGYIDAAAVRRYRDTFFRPDRIVLGFVGVPHAQAIHLSEKFFGHMTTPKSSSSSSSTSLFGLLGSGGGSESRADEVSRYTGGQLILPGTALPNEEWTHLHVAYEAPSLTSPEIYALATLQILLGGGGSFSAGGPGKGMYSRLYTNVLNRYGWIESCSAFNHTYADSGLFGIAASARPDASYALAAVVARELALLYDTGRKGIGSDEAERAKNQLRSSLLMNLESRMITLEDMGRQVQSLDTRVSAEEMCHHIATLSVADLRATAERILTGRGGSGSGTPTVLGAGPGVDKLGDVFAALERFGLGRR</sequence>
<dbReference type="InterPro" id="IPR011249">
    <property type="entry name" value="Metalloenz_LuxS/M16"/>
</dbReference>
<dbReference type="GO" id="GO:0046872">
    <property type="term" value="F:metal ion binding"/>
    <property type="evidence" value="ECO:0007669"/>
    <property type="project" value="InterPro"/>
</dbReference>
<comment type="similarity">
    <text evidence="2">Belongs to the peptidase M16 family.</text>
</comment>
<dbReference type="InterPro" id="IPR007863">
    <property type="entry name" value="Peptidase_M16_C"/>
</dbReference>
<dbReference type="EMBL" id="CAHR02000025">
    <property type="protein sequence ID" value="CCG81088.1"/>
    <property type="molecule type" value="Genomic_DNA"/>
</dbReference>
<dbReference type="PANTHER" id="PTHR11851:SF49">
    <property type="entry name" value="MITOCHONDRIAL-PROCESSING PEPTIDASE SUBUNIT ALPHA"/>
    <property type="match status" value="1"/>
</dbReference>
<dbReference type="Pfam" id="PF00675">
    <property type="entry name" value="Peptidase_M16"/>
    <property type="match status" value="1"/>
</dbReference>
<evidence type="ECO:0000313" key="6">
    <source>
        <dbReference type="Proteomes" id="UP000013776"/>
    </source>
</evidence>
<reference evidence="5 6" key="1">
    <citation type="journal article" date="2013" name="MBio">
        <title>Genome sequencing of the plant pathogen Taphrina deformans, the causal agent of peach leaf curl.</title>
        <authorList>
            <person name="Cisse O.H."/>
            <person name="Almeida J.M.G.C.F."/>
            <person name="Fonseca A."/>
            <person name="Kumar A.A."/>
            <person name="Salojaervi J."/>
            <person name="Overmyer K."/>
            <person name="Hauser P.M."/>
            <person name="Pagni M."/>
        </authorList>
    </citation>
    <scope>NUCLEOTIDE SEQUENCE [LARGE SCALE GENOMIC DNA]</scope>
    <source>
        <strain evidence="6">PYCC 5710 / ATCC 11124 / CBS 356.35 / IMI 108563 / JCM 9778 / NBRC 8474</strain>
    </source>
</reference>
<feature type="domain" description="Peptidase M16 C-terminal" evidence="4">
    <location>
        <begin position="212"/>
        <end position="422"/>
    </location>
</feature>
<dbReference type="Proteomes" id="UP000013776">
    <property type="component" value="Unassembled WGS sequence"/>
</dbReference>
<accession>R4X7J8</accession>
<dbReference type="GO" id="GO:0006627">
    <property type="term" value="P:protein processing involved in protein targeting to mitochondrion"/>
    <property type="evidence" value="ECO:0007669"/>
    <property type="project" value="TreeGrafter"/>
</dbReference>
<comment type="caution">
    <text evidence="5">The sequence shown here is derived from an EMBL/GenBank/DDBJ whole genome shotgun (WGS) entry which is preliminary data.</text>
</comment>
<dbReference type="AlphaFoldDB" id="R4X7J8"/>
<evidence type="ECO:0000256" key="1">
    <source>
        <dbReference type="ARBA" id="ARBA00002123"/>
    </source>
</evidence>
<comment type="function">
    <text evidence="1">Substrate recognition and binding subunit of the essential mitochondrial processing protease (MPP), which cleaves the mitochondrial sequence off newly imported precursors proteins.</text>
</comment>
<dbReference type="InterPro" id="IPR011765">
    <property type="entry name" value="Pept_M16_N"/>
</dbReference>